<evidence type="ECO:0000259" key="1">
    <source>
        <dbReference type="SMART" id="SM00849"/>
    </source>
</evidence>
<dbReference type="InterPro" id="IPR036866">
    <property type="entry name" value="RibonucZ/Hydroxyglut_hydro"/>
</dbReference>
<name>A0ABT5X7L6_9EURY</name>
<dbReference type="SMART" id="SM00849">
    <property type="entry name" value="Lactamase_B"/>
    <property type="match status" value="1"/>
</dbReference>
<dbReference type="Gene3D" id="3.60.15.10">
    <property type="entry name" value="Ribonuclease Z/Hydroxyacylglutathione hydrolase-like"/>
    <property type="match status" value="1"/>
</dbReference>
<dbReference type="SUPFAM" id="SSF56281">
    <property type="entry name" value="Metallo-hydrolase/oxidoreductase"/>
    <property type="match status" value="1"/>
</dbReference>
<proteinExistence type="predicted"/>
<dbReference type="InterPro" id="IPR001279">
    <property type="entry name" value="Metallo-B-lactamas"/>
</dbReference>
<accession>A0ABT5X7L6</accession>
<sequence>MRVTLLGTGDAIGTPKIGCRCPACTDALAGGKSRRLRFSVLVENGDGKVLIDTSPDLRWQLIRTGISRVDGVIWTHAHYDHYAGFGDFHRVQNRVPVYALRETMDYILNYLYFMRPKRNVAEIGQPFDLAGMEFTLFEVSHPPICEAAGILVRSGGKRLVVTGDTNPSIPEESLDLMRGPDLLVADAITPPGYSLKKHMDSQEALDLARCLGARKTVLTHISHLFPPHEIAAKSWPLGFDMMTMEL</sequence>
<dbReference type="Pfam" id="PF12706">
    <property type="entry name" value="Lactamase_B_2"/>
    <property type="match status" value="1"/>
</dbReference>
<keyword evidence="3" id="KW-1185">Reference proteome</keyword>
<dbReference type="CDD" id="cd16279">
    <property type="entry name" value="metallo-hydrolase-like_MBL-fold"/>
    <property type="match status" value="1"/>
</dbReference>
<gene>
    <name evidence="2" type="ORF">P0O15_05835</name>
</gene>
<feature type="domain" description="Metallo-beta-lactamase" evidence="1">
    <location>
        <begin position="36"/>
        <end position="228"/>
    </location>
</feature>
<organism evidence="2 3">
    <name type="scientific">Candidatus Methanocrinis natronophilus</name>
    <dbReference type="NCBI Taxonomy" id="3033396"/>
    <lineage>
        <taxon>Archaea</taxon>
        <taxon>Methanobacteriati</taxon>
        <taxon>Methanobacteriota</taxon>
        <taxon>Stenosarchaea group</taxon>
        <taxon>Methanomicrobia</taxon>
        <taxon>Methanotrichales</taxon>
        <taxon>Methanotrichaceae</taxon>
        <taxon>Methanocrinis</taxon>
    </lineage>
</organism>
<protein>
    <submittedName>
        <fullName evidence="2">MBL fold metallo-hydrolase</fullName>
    </submittedName>
</protein>
<comment type="caution">
    <text evidence="2">The sequence shown here is derived from an EMBL/GenBank/DDBJ whole genome shotgun (WGS) entry which is preliminary data.</text>
</comment>
<dbReference type="PANTHER" id="PTHR42663">
    <property type="entry name" value="HYDROLASE C777.06C-RELATED-RELATED"/>
    <property type="match status" value="1"/>
</dbReference>
<evidence type="ECO:0000313" key="3">
    <source>
        <dbReference type="Proteomes" id="UP001220010"/>
    </source>
</evidence>
<evidence type="ECO:0000313" key="2">
    <source>
        <dbReference type="EMBL" id="MDF0590694.1"/>
    </source>
</evidence>
<dbReference type="RefSeq" id="WP_316966442.1">
    <property type="nucleotide sequence ID" value="NZ_JARFPK010000017.1"/>
</dbReference>
<reference evidence="2 3" key="1">
    <citation type="submission" date="2023-03" db="EMBL/GenBank/DDBJ databases">
        <title>WGS of Methanotrichaceae archaeon Mx.</title>
        <authorList>
            <person name="Sorokin D.Y."/>
            <person name="Merkel A.Y."/>
        </authorList>
    </citation>
    <scope>NUCLEOTIDE SEQUENCE [LARGE SCALE GENOMIC DNA]</scope>
    <source>
        <strain evidence="2 3">Mx</strain>
    </source>
</reference>
<dbReference type="PANTHER" id="PTHR42663:SF12">
    <property type="entry name" value="ATP-BINDING PROTEIN PHNP"/>
    <property type="match status" value="1"/>
</dbReference>
<dbReference type="Proteomes" id="UP001220010">
    <property type="component" value="Unassembled WGS sequence"/>
</dbReference>
<dbReference type="EMBL" id="JARFPK010000017">
    <property type="protein sequence ID" value="MDF0590694.1"/>
    <property type="molecule type" value="Genomic_DNA"/>
</dbReference>